<organism evidence="2 4">
    <name type="scientific">Urochloa decumbens</name>
    <dbReference type="NCBI Taxonomy" id="240449"/>
    <lineage>
        <taxon>Eukaryota</taxon>
        <taxon>Viridiplantae</taxon>
        <taxon>Streptophyta</taxon>
        <taxon>Embryophyta</taxon>
        <taxon>Tracheophyta</taxon>
        <taxon>Spermatophyta</taxon>
        <taxon>Magnoliopsida</taxon>
        <taxon>Liliopsida</taxon>
        <taxon>Poales</taxon>
        <taxon>Poaceae</taxon>
        <taxon>PACMAD clade</taxon>
        <taxon>Panicoideae</taxon>
        <taxon>Panicodae</taxon>
        <taxon>Paniceae</taxon>
        <taxon>Melinidinae</taxon>
        <taxon>Urochloa</taxon>
    </lineage>
</organism>
<sequence length="415" mass="48770">MMPPVRSVPPPVAAGVDHGRRSIETAWTGEKRRKTVGAPSPLLDLDSSSSNSDDSTEDQLIEDNYQSRVQGEIVFSAEDVLDYEEIARCVEVLKSRERYFVSKLDGEGRRKLFERLARIRYREFELWKEDDCSLDDTTDTVPVSELPDEVWNWKNPFPVGAKFGWTFDRMSFDLAELDDYQRIVLTCAYQDDYPYWNKYHHSTFSSYEADVEYVKYWDELFKKLKWIEEYIHLDRKEFAMYKYKGACQATKIAASFCHLPASLATRGYDEYINVLQDEFLKGCDRLYLGLWKRVVKQNMSFNEALEDILRSGSLPYKWLHRVNFAIRGYDELLPQFLICKEHIEEYITDDDDDDDTILKIITDALVTKFERPKWYVDYAKKKFEVARRIRVLPGMGRAGEDQTTVHPIMKIRQVV</sequence>
<name>A0ABC9GXC0_9POAL</name>
<dbReference type="EMBL" id="CAXIPR030000807">
    <property type="protein sequence ID" value="CAM0147051.1"/>
    <property type="molecule type" value="Genomic_DNA"/>
</dbReference>
<feature type="compositionally biased region" description="Low complexity" evidence="1">
    <location>
        <begin position="39"/>
        <end position="53"/>
    </location>
</feature>
<comment type="caution">
    <text evidence="2">The sequence shown here is derived from an EMBL/GenBank/DDBJ whole genome shotgun (WGS) entry which is preliminary data.</text>
</comment>
<evidence type="ECO:0000256" key="1">
    <source>
        <dbReference type="SAM" id="MobiDB-lite"/>
    </source>
</evidence>
<protein>
    <submittedName>
        <fullName evidence="2">Uncharacterized protein</fullName>
    </submittedName>
</protein>
<proteinExistence type="predicted"/>
<dbReference type="AlphaFoldDB" id="A0ABC9GXC0"/>
<keyword evidence="4" id="KW-1185">Reference proteome</keyword>
<evidence type="ECO:0000313" key="4">
    <source>
        <dbReference type="Proteomes" id="UP001497457"/>
    </source>
</evidence>
<dbReference type="PANTHER" id="PTHR34480">
    <property type="entry name" value="OS01G0967800 PROTEIN-RELATED"/>
    <property type="match status" value="1"/>
</dbReference>
<evidence type="ECO:0000313" key="2">
    <source>
        <dbReference type="EMBL" id="CAM0147050.1"/>
    </source>
</evidence>
<evidence type="ECO:0000313" key="3">
    <source>
        <dbReference type="EMBL" id="CAM0147051.1"/>
    </source>
</evidence>
<dbReference type="PANTHER" id="PTHR34480:SF13">
    <property type="match status" value="1"/>
</dbReference>
<accession>A0ABC9GXC0</accession>
<feature type="region of interest" description="Disordered" evidence="1">
    <location>
        <begin position="1"/>
        <end position="58"/>
    </location>
</feature>
<gene>
    <name evidence="2" type="ORF">URODEC1_LOCUS120552</name>
    <name evidence="3" type="ORF">URODEC1_LOCUS120553</name>
</gene>
<feature type="compositionally biased region" description="Pro residues" evidence="1">
    <location>
        <begin position="1"/>
        <end position="12"/>
    </location>
</feature>
<reference evidence="2" key="1">
    <citation type="submission" date="2024-10" db="EMBL/GenBank/DDBJ databases">
        <authorList>
            <person name="Ryan C."/>
        </authorList>
    </citation>
    <scope>NUCLEOTIDE SEQUENCE [LARGE SCALE GENOMIC DNA]</scope>
</reference>
<dbReference type="EMBL" id="CAXIPR030000807">
    <property type="protein sequence ID" value="CAM0147050.1"/>
    <property type="molecule type" value="Genomic_DNA"/>
</dbReference>
<dbReference type="Proteomes" id="UP001497457">
    <property type="component" value="Unassembled WGS sequence"/>
</dbReference>